<reference evidence="2 3" key="1">
    <citation type="submission" date="2018-02" db="EMBL/GenBank/DDBJ databases">
        <title>Genome sequence of the basidiomycete white-rot fungus Phlebia centrifuga.</title>
        <authorList>
            <person name="Granchi Z."/>
            <person name="Peng M."/>
            <person name="de Vries R.P."/>
            <person name="Hilden K."/>
            <person name="Makela M.R."/>
            <person name="Grigoriev I."/>
            <person name="Riley R."/>
        </authorList>
    </citation>
    <scope>NUCLEOTIDE SEQUENCE [LARGE SCALE GENOMIC DNA]</scope>
    <source>
        <strain evidence="2 3">FBCC195</strain>
    </source>
</reference>
<feature type="signal peptide" evidence="1">
    <location>
        <begin position="1"/>
        <end position="18"/>
    </location>
</feature>
<dbReference type="Proteomes" id="UP000186601">
    <property type="component" value="Unassembled WGS sequence"/>
</dbReference>
<dbReference type="AlphaFoldDB" id="A0A2R6NS97"/>
<comment type="caution">
    <text evidence="2">The sequence shown here is derived from an EMBL/GenBank/DDBJ whole genome shotgun (WGS) entry which is preliminary data.</text>
</comment>
<dbReference type="OrthoDB" id="5965864at2759"/>
<name>A0A2R6NS97_9APHY</name>
<dbReference type="STRING" id="98765.A0A2R6NS97"/>
<sequence>MPLVIPLVFFFILPRPDALSSLSLPTSYEDDAIGVPSTAPYTPLATDDFDTDDLSNALGSIPKRPVALSASDKWRLVKPLLPKYMFPLSSVFLSRSSISLGLPPLPTRLLALPAIVQAIVVTILATESAVGIFSEESEGLSFTLVFLMISIEGFCGGLA</sequence>
<gene>
    <name evidence="2" type="ORF">PHLCEN_2v9002</name>
</gene>
<evidence type="ECO:0000313" key="3">
    <source>
        <dbReference type="Proteomes" id="UP000186601"/>
    </source>
</evidence>
<protein>
    <submittedName>
        <fullName evidence="2">Uncharacterized protein</fullName>
    </submittedName>
</protein>
<evidence type="ECO:0000313" key="2">
    <source>
        <dbReference type="EMBL" id="PSR75711.1"/>
    </source>
</evidence>
<keyword evidence="3" id="KW-1185">Reference proteome</keyword>
<proteinExistence type="predicted"/>
<feature type="chain" id="PRO_5015353357" evidence="1">
    <location>
        <begin position="19"/>
        <end position="159"/>
    </location>
</feature>
<accession>A0A2R6NS97</accession>
<evidence type="ECO:0000256" key="1">
    <source>
        <dbReference type="SAM" id="SignalP"/>
    </source>
</evidence>
<organism evidence="2 3">
    <name type="scientific">Hermanssonia centrifuga</name>
    <dbReference type="NCBI Taxonomy" id="98765"/>
    <lineage>
        <taxon>Eukaryota</taxon>
        <taxon>Fungi</taxon>
        <taxon>Dikarya</taxon>
        <taxon>Basidiomycota</taxon>
        <taxon>Agaricomycotina</taxon>
        <taxon>Agaricomycetes</taxon>
        <taxon>Polyporales</taxon>
        <taxon>Meruliaceae</taxon>
        <taxon>Hermanssonia</taxon>
    </lineage>
</organism>
<keyword evidence="1" id="KW-0732">Signal</keyword>
<dbReference type="EMBL" id="MLYV02000881">
    <property type="protein sequence ID" value="PSR75711.1"/>
    <property type="molecule type" value="Genomic_DNA"/>
</dbReference>